<dbReference type="AlphaFoldDB" id="A0A6C0B8B2"/>
<name>A0A6C0B8B2_9ZZZZ</name>
<organism evidence="1">
    <name type="scientific">viral metagenome</name>
    <dbReference type="NCBI Taxonomy" id="1070528"/>
    <lineage>
        <taxon>unclassified sequences</taxon>
        <taxon>metagenomes</taxon>
        <taxon>organismal metagenomes</taxon>
    </lineage>
</organism>
<protein>
    <submittedName>
        <fullName evidence="1">Uncharacterized protein</fullName>
    </submittedName>
</protein>
<dbReference type="EMBL" id="MN739095">
    <property type="protein sequence ID" value="QHS88280.1"/>
    <property type="molecule type" value="Genomic_DNA"/>
</dbReference>
<accession>A0A6C0B8B2</accession>
<dbReference type="CDD" id="cd00198">
    <property type="entry name" value="vWFA"/>
    <property type="match status" value="1"/>
</dbReference>
<reference evidence="1" key="1">
    <citation type="journal article" date="2020" name="Nature">
        <title>Giant virus diversity and host interactions through global metagenomics.</title>
        <authorList>
            <person name="Schulz F."/>
            <person name="Roux S."/>
            <person name="Paez-Espino D."/>
            <person name="Jungbluth S."/>
            <person name="Walsh D.A."/>
            <person name="Denef V.J."/>
            <person name="McMahon K.D."/>
            <person name="Konstantinidis K.T."/>
            <person name="Eloe-Fadrosh E.A."/>
            <person name="Kyrpides N.C."/>
            <person name="Woyke T."/>
        </authorList>
    </citation>
    <scope>NUCLEOTIDE SEQUENCE</scope>
    <source>
        <strain evidence="1">GVMAG-M-3300010158-55</strain>
    </source>
</reference>
<dbReference type="Gene3D" id="3.40.50.410">
    <property type="entry name" value="von Willebrand factor, type A domain"/>
    <property type="match status" value="1"/>
</dbReference>
<proteinExistence type="predicted"/>
<dbReference type="InterPro" id="IPR036465">
    <property type="entry name" value="vWFA_dom_sf"/>
</dbReference>
<evidence type="ECO:0000313" key="1">
    <source>
        <dbReference type="EMBL" id="QHS88280.1"/>
    </source>
</evidence>
<sequence>MANELTIVVEIPESNILSQADDVPYIPDEVLPIMEDNYNDIHFARNDSDMNDIIILLDKSGSMILLGEEPLQAVKTFIQTQYDKAMSEPNPEIQKKLLNVRIRVILFNHESEIIVDAKVLELDQLPLTYNPDGMTDLYSPMYDTFMEHKHAPKDIVIVSDGQNNTGPHDASFVKRQIKRAMDAGWTIRFVGCTVDSMIESSKLGLQRFTSDCSQDSVSCMPSLSQVMRGYSDQVSQVNRDRTIKSV</sequence>
<dbReference type="SUPFAM" id="SSF53300">
    <property type="entry name" value="vWA-like"/>
    <property type="match status" value="1"/>
</dbReference>